<dbReference type="InterPro" id="IPR002052">
    <property type="entry name" value="DNA_methylase_N6_adenine_CS"/>
</dbReference>
<comment type="similarity">
    <text evidence="1 4">Belongs to the N(4)/N(6)-methyltransferase family.</text>
</comment>
<dbReference type="RefSeq" id="WP_012106042.1">
    <property type="nucleotide sequence ID" value="NC_009712.1"/>
</dbReference>
<reference evidence="7" key="1">
    <citation type="journal article" date="2015" name="Microbiology">
        <title>Genome of Methanoregula boonei 6A8 reveals adaptations to oligotrophic peatland environments.</title>
        <authorList>
            <person name="Braeuer S."/>
            <person name="Cadillo-Quiroz H."/>
            <person name="Kyrpides N."/>
            <person name="Woyke T."/>
            <person name="Goodwin L."/>
            <person name="Detter C."/>
            <person name="Podell S."/>
            <person name="Yavitt J.B."/>
            <person name="Zinder S.H."/>
        </authorList>
    </citation>
    <scope>NUCLEOTIDE SEQUENCE [LARGE SCALE GENOMIC DNA]</scope>
    <source>
        <strain evidence="7">DSM 21154 / JCM 14090 / 6A8</strain>
    </source>
</reference>
<dbReference type="GeneID" id="5411325"/>
<evidence type="ECO:0000256" key="4">
    <source>
        <dbReference type="RuleBase" id="RU362026"/>
    </source>
</evidence>
<dbReference type="InterPro" id="IPR029063">
    <property type="entry name" value="SAM-dependent_MTases_sf"/>
</dbReference>
<dbReference type="Gene3D" id="3.40.50.150">
    <property type="entry name" value="Vaccinia Virus protein VP39"/>
    <property type="match status" value="1"/>
</dbReference>
<keyword evidence="4" id="KW-0680">Restriction system</keyword>
<accession>A7I5L2</accession>
<evidence type="ECO:0000256" key="3">
    <source>
        <dbReference type="ARBA" id="ARBA00022679"/>
    </source>
</evidence>
<organism evidence="6 7">
    <name type="scientific">Methanoregula boonei (strain DSM 21154 / JCM 14090 / 6A8)</name>
    <dbReference type="NCBI Taxonomy" id="456442"/>
    <lineage>
        <taxon>Archaea</taxon>
        <taxon>Methanobacteriati</taxon>
        <taxon>Methanobacteriota</taxon>
        <taxon>Stenosarchaea group</taxon>
        <taxon>Methanomicrobia</taxon>
        <taxon>Methanomicrobiales</taxon>
        <taxon>Methanoregulaceae</taxon>
        <taxon>Methanoregula</taxon>
    </lineage>
</organism>
<dbReference type="HOGENOM" id="CLU_024927_2_1_2"/>
<gene>
    <name evidence="6" type="ordered locus">Mboo_0505</name>
</gene>
<dbReference type="EC" id="2.1.1.113" evidence="4"/>
<dbReference type="GO" id="GO:0008170">
    <property type="term" value="F:N-methyltransferase activity"/>
    <property type="evidence" value="ECO:0007669"/>
    <property type="project" value="InterPro"/>
</dbReference>
<dbReference type="InterPro" id="IPR001091">
    <property type="entry name" value="RM_Methyltransferase"/>
</dbReference>
<keyword evidence="3" id="KW-0808">Transferase</keyword>
<dbReference type="REBASE" id="15912">
    <property type="entry name" value="M.Mbo6A8ORF505P"/>
</dbReference>
<dbReference type="GO" id="GO:0003677">
    <property type="term" value="F:DNA binding"/>
    <property type="evidence" value="ECO:0007669"/>
    <property type="project" value="InterPro"/>
</dbReference>
<dbReference type="EMBL" id="CP000780">
    <property type="protein sequence ID" value="ABS55023.1"/>
    <property type="molecule type" value="Genomic_DNA"/>
</dbReference>
<evidence type="ECO:0000256" key="1">
    <source>
        <dbReference type="ARBA" id="ARBA00006594"/>
    </source>
</evidence>
<keyword evidence="7" id="KW-1185">Reference proteome</keyword>
<dbReference type="AlphaFoldDB" id="A7I5L2"/>
<dbReference type="GO" id="GO:0015667">
    <property type="term" value="F:site-specific DNA-methyltransferase (cytosine-N4-specific) activity"/>
    <property type="evidence" value="ECO:0007669"/>
    <property type="project" value="UniProtKB-EC"/>
</dbReference>
<dbReference type="Proteomes" id="UP000002408">
    <property type="component" value="Chromosome"/>
</dbReference>
<protein>
    <recommendedName>
        <fullName evidence="4">Type II methyltransferase</fullName>
        <ecNumber evidence="4">2.1.1.113</ecNumber>
    </recommendedName>
    <alternativeName>
        <fullName evidence="4">N-4 cytosine-specific methyltransferase</fullName>
    </alternativeName>
</protein>
<dbReference type="PANTHER" id="PTHR13370">
    <property type="entry name" value="RNA METHYLASE-RELATED"/>
    <property type="match status" value="1"/>
</dbReference>
<dbReference type="STRING" id="456442.Mboo_0505"/>
<dbReference type="OrthoDB" id="38200at2157"/>
<dbReference type="GO" id="GO:0009307">
    <property type="term" value="P:DNA restriction-modification system"/>
    <property type="evidence" value="ECO:0007669"/>
    <property type="project" value="UniProtKB-KW"/>
</dbReference>
<evidence type="ECO:0000259" key="5">
    <source>
        <dbReference type="Pfam" id="PF01555"/>
    </source>
</evidence>
<dbReference type="GO" id="GO:0005737">
    <property type="term" value="C:cytoplasm"/>
    <property type="evidence" value="ECO:0007669"/>
    <property type="project" value="TreeGrafter"/>
</dbReference>
<comment type="catalytic activity">
    <reaction evidence="4">
        <text>a 2'-deoxycytidine in DNA + S-adenosyl-L-methionine = an N(4)-methyl-2'-deoxycytidine in DNA + S-adenosyl-L-homocysteine + H(+)</text>
        <dbReference type="Rhea" id="RHEA:16857"/>
        <dbReference type="Rhea" id="RHEA-COMP:11369"/>
        <dbReference type="Rhea" id="RHEA-COMP:13674"/>
        <dbReference type="ChEBI" id="CHEBI:15378"/>
        <dbReference type="ChEBI" id="CHEBI:57856"/>
        <dbReference type="ChEBI" id="CHEBI:59789"/>
        <dbReference type="ChEBI" id="CHEBI:85452"/>
        <dbReference type="ChEBI" id="CHEBI:137933"/>
        <dbReference type="EC" id="2.1.1.113"/>
    </reaction>
</comment>
<dbReference type="GO" id="GO:0032259">
    <property type="term" value="P:methylation"/>
    <property type="evidence" value="ECO:0007669"/>
    <property type="project" value="UniProtKB-KW"/>
</dbReference>
<dbReference type="PRINTS" id="PR00508">
    <property type="entry name" value="S21N4MTFRASE"/>
</dbReference>
<dbReference type="InterPro" id="IPR002941">
    <property type="entry name" value="DNA_methylase_N4/N6"/>
</dbReference>
<dbReference type="eggNOG" id="arCOG00115">
    <property type="taxonomic scope" value="Archaea"/>
</dbReference>
<feature type="domain" description="DNA methylase N-4/N-6" evidence="5">
    <location>
        <begin position="29"/>
        <end position="230"/>
    </location>
</feature>
<keyword evidence="4" id="KW-0949">S-adenosyl-L-methionine</keyword>
<evidence type="ECO:0000256" key="2">
    <source>
        <dbReference type="ARBA" id="ARBA00022603"/>
    </source>
</evidence>
<dbReference type="PANTHER" id="PTHR13370:SF3">
    <property type="entry name" value="TRNA (GUANINE(10)-N2)-METHYLTRANSFERASE HOMOLOG"/>
    <property type="match status" value="1"/>
</dbReference>
<sequence length="239" mass="27289">MGLLGTFEPDTLYEGDACALLKKLPAGSVDLIVTDPPFAIDFTAQRLNYNRTGGNVIEGYREIPAAEYGKFTRRWIKQATRALSPSGSMYVFSGWNRLRDILEGIDAAGLVTINHLIWKYQFGVFTKNKYVTSHYHILFVVKDRKRYTFNKLDHYPEDVWVINREYWKGKKKTPTKLPKELVQKIIRYSSNPGDLVLDPFLGSGTVAVVARNECRHFLGFEVVPEYVSFARDALRAGRT</sequence>
<dbReference type="SUPFAM" id="SSF53335">
    <property type="entry name" value="S-adenosyl-L-methionine-dependent methyltransferases"/>
    <property type="match status" value="1"/>
</dbReference>
<dbReference type="Pfam" id="PF01555">
    <property type="entry name" value="N6_N4_Mtase"/>
    <property type="match status" value="1"/>
</dbReference>
<evidence type="ECO:0000313" key="7">
    <source>
        <dbReference type="Proteomes" id="UP000002408"/>
    </source>
</evidence>
<dbReference type="KEGG" id="mbn:Mboo_0505"/>
<evidence type="ECO:0000313" key="6">
    <source>
        <dbReference type="EMBL" id="ABS55023.1"/>
    </source>
</evidence>
<name>A7I5L2_METB6</name>
<proteinExistence type="inferred from homology"/>
<keyword evidence="2 4" id="KW-0489">Methyltransferase</keyword>
<dbReference type="PROSITE" id="PS00092">
    <property type="entry name" value="N6_MTASE"/>
    <property type="match status" value="1"/>
</dbReference>